<dbReference type="Pfam" id="PF03479">
    <property type="entry name" value="PCC"/>
    <property type="match status" value="1"/>
</dbReference>
<organism evidence="2 3">
    <name type="scientific">Bradyrhizobium pachyrhizi</name>
    <dbReference type="NCBI Taxonomy" id="280333"/>
    <lineage>
        <taxon>Bacteria</taxon>
        <taxon>Pseudomonadati</taxon>
        <taxon>Pseudomonadota</taxon>
        <taxon>Alphaproteobacteria</taxon>
        <taxon>Hyphomicrobiales</taxon>
        <taxon>Nitrobacteraceae</taxon>
        <taxon>Bradyrhizobium</taxon>
    </lineage>
</organism>
<gene>
    <name evidence="2" type="ORF">GPL21_07510</name>
</gene>
<sequence length="128" mass="14393">MVLRQGDDVFQHLERLMTDTNIPIATIRGFGFAGSIRFGFFDFDRRDYEPREFSDMEVTGLTGSLAWKDGKPAVHAHATAAGRDFQAFGGHLLGLIVGRGSIEMTITVYHQRLERCYEEDIGANVLRL</sequence>
<reference evidence="2 3" key="1">
    <citation type="submission" date="2019-12" db="EMBL/GenBank/DDBJ databases">
        <title>Draft genome sequences Bradyrhizobium cajani AMBPC1010, Bradyrhizobium pachyrhizi AMBPC1040 and Bradyrhizobium yuanmingense ALSPC3051, three plant growth promoting strains isolated from nodules of Cajanus cajan L. in Dominican Republic.</title>
        <authorList>
            <person name="Flores-Felix J.D."/>
            <person name="Araujo J."/>
            <person name="Diaz-Alcantara C."/>
            <person name="Gonzalez-Andres F."/>
            <person name="Velazquez E."/>
        </authorList>
    </citation>
    <scope>NUCLEOTIDE SEQUENCE [LARGE SCALE GENOMIC DNA]</scope>
    <source>
        <strain evidence="2 3">1040</strain>
    </source>
</reference>
<dbReference type="EMBL" id="WQNF01000004">
    <property type="protein sequence ID" value="MVT64952.1"/>
    <property type="molecule type" value="Genomic_DNA"/>
</dbReference>
<evidence type="ECO:0000313" key="3">
    <source>
        <dbReference type="Proteomes" id="UP000436468"/>
    </source>
</evidence>
<protein>
    <submittedName>
        <fullName evidence="2">DUF296 domain-containing protein</fullName>
    </submittedName>
</protein>
<proteinExistence type="predicted"/>
<accession>A0A844SNH2</accession>
<feature type="domain" description="PPC" evidence="1">
    <location>
        <begin position="1"/>
        <end position="128"/>
    </location>
</feature>
<dbReference type="InterPro" id="IPR005175">
    <property type="entry name" value="PPC_dom"/>
</dbReference>
<evidence type="ECO:0000259" key="1">
    <source>
        <dbReference type="PROSITE" id="PS51742"/>
    </source>
</evidence>
<evidence type="ECO:0000313" key="2">
    <source>
        <dbReference type="EMBL" id="MVT64952.1"/>
    </source>
</evidence>
<dbReference type="Proteomes" id="UP000436468">
    <property type="component" value="Unassembled WGS sequence"/>
</dbReference>
<dbReference type="Gene3D" id="3.30.1330.80">
    <property type="entry name" value="Hypothetical protein, similar to alpha- acetolactate decarboxylase, domain 2"/>
    <property type="match status" value="1"/>
</dbReference>
<dbReference type="SUPFAM" id="SSF117856">
    <property type="entry name" value="AF0104/ALDC/Ptd012-like"/>
    <property type="match status" value="1"/>
</dbReference>
<dbReference type="CDD" id="cd11378">
    <property type="entry name" value="DUF296"/>
    <property type="match status" value="1"/>
</dbReference>
<comment type="caution">
    <text evidence="2">The sequence shown here is derived from an EMBL/GenBank/DDBJ whole genome shotgun (WGS) entry which is preliminary data.</text>
</comment>
<dbReference type="AlphaFoldDB" id="A0A844SNH2"/>
<dbReference type="PROSITE" id="PS51742">
    <property type="entry name" value="PPC"/>
    <property type="match status" value="1"/>
</dbReference>
<name>A0A844SNH2_9BRAD</name>
<keyword evidence="3" id="KW-1185">Reference proteome</keyword>